<dbReference type="GO" id="GO:0016706">
    <property type="term" value="F:2-oxoglutarate-dependent dioxygenase activity"/>
    <property type="evidence" value="ECO:0007669"/>
    <property type="project" value="UniProtKB-ARBA"/>
</dbReference>
<dbReference type="EMBL" id="FSQW01000001">
    <property type="protein sequence ID" value="SIN63316.1"/>
    <property type="molecule type" value="Genomic_DNA"/>
</dbReference>
<dbReference type="OrthoDB" id="9769888at2"/>
<dbReference type="InterPro" id="IPR003819">
    <property type="entry name" value="TauD/TfdA-like"/>
</dbReference>
<sequence>MTEIALTLQQWNGVEFPHVLAGSSSLPDYLAANGTVVSEQLAASGAILFRGFDVADSETFDAAVRAYGAPGFTYAESLSNAVRVNVTDRVFTANEAPPDTSIYLHHEMAQTPIYPSKLFFFCEIAADEGGATPLCRSDILLDRLRQSDRAFVDRLEREGVRYTNIMPASDDVGSGQGRSWRSTLDATSREDAETRLRKLGYDWEWQEDDSLRATTPVLDAVRQLRDGRTVFFNQLIAAFRGWSDSRNDPSRAIRFGGGEPITLTDMTEAIRLSDDLTFDMPWQSGDVVLVDNFLVMHGRRPFSGKRRVLASLIS</sequence>
<dbReference type="AlphaFoldDB" id="A0A1N6CXW9"/>
<evidence type="ECO:0000313" key="5">
    <source>
        <dbReference type="Proteomes" id="UP000185192"/>
    </source>
</evidence>
<dbReference type="PANTHER" id="PTHR10696:SF21">
    <property type="entry name" value="TAUD_TFDA-LIKE DOMAIN-CONTAINING PROTEIN"/>
    <property type="match status" value="1"/>
</dbReference>
<evidence type="ECO:0000313" key="4">
    <source>
        <dbReference type="EMBL" id="SIN63316.1"/>
    </source>
</evidence>
<evidence type="ECO:0000256" key="1">
    <source>
        <dbReference type="ARBA" id="ARBA00001954"/>
    </source>
</evidence>
<keyword evidence="4" id="KW-0223">Dioxygenase</keyword>
<reference evidence="5" key="1">
    <citation type="submission" date="2016-11" db="EMBL/GenBank/DDBJ databases">
        <authorList>
            <person name="Varghese N."/>
            <person name="Submissions S."/>
        </authorList>
    </citation>
    <scope>NUCLEOTIDE SEQUENCE [LARGE SCALE GENOMIC DNA]</scope>
    <source>
        <strain evidence="5">DSM 22363</strain>
    </source>
</reference>
<dbReference type="InterPro" id="IPR050411">
    <property type="entry name" value="AlphaKG_dependent_hydroxylases"/>
</dbReference>
<dbReference type="SUPFAM" id="SSF51197">
    <property type="entry name" value="Clavaminate synthase-like"/>
    <property type="match status" value="1"/>
</dbReference>
<dbReference type="STRING" id="1123272.SAMN02745824_1214"/>
<dbReference type="PANTHER" id="PTHR10696">
    <property type="entry name" value="GAMMA-BUTYROBETAINE HYDROXYLASE-RELATED"/>
    <property type="match status" value="1"/>
</dbReference>
<feature type="domain" description="TauD/TfdA-like" evidence="3">
    <location>
        <begin position="26"/>
        <end position="309"/>
    </location>
</feature>
<protein>
    <submittedName>
        <fullName evidence="4">Taurine dioxygenase, alpha-ketoglutarate-dependent</fullName>
    </submittedName>
</protein>
<evidence type="ECO:0000256" key="2">
    <source>
        <dbReference type="ARBA" id="ARBA00023002"/>
    </source>
</evidence>
<keyword evidence="5" id="KW-1185">Reference proteome</keyword>
<dbReference type="RefSeq" id="WP_074204164.1">
    <property type="nucleotide sequence ID" value="NZ_FSQW01000001.1"/>
</dbReference>
<keyword evidence="2" id="KW-0560">Oxidoreductase</keyword>
<name>A0A1N6CXW9_9SPHN</name>
<organism evidence="4 5">
    <name type="scientific">Parasphingorhabdus marina DSM 22363</name>
    <dbReference type="NCBI Taxonomy" id="1123272"/>
    <lineage>
        <taxon>Bacteria</taxon>
        <taxon>Pseudomonadati</taxon>
        <taxon>Pseudomonadota</taxon>
        <taxon>Alphaproteobacteria</taxon>
        <taxon>Sphingomonadales</taxon>
        <taxon>Sphingomonadaceae</taxon>
        <taxon>Parasphingorhabdus</taxon>
    </lineage>
</organism>
<dbReference type="Proteomes" id="UP000185192">
    <property type="component" value="Unassembled WGS sequence"/>
</dbReference>
<accession>A0A1N6CXW9</accession>
<dbReference type="InterPro" id="IPR042098">
    <property type="entry name" value="TauD-like_sf"/>
</dbReference>
<dbReference type="Gene3D" id="3.60.130.10">
    <property type="entry name" value="Clavaminate synthase-like"/>
    <property type="match status" value="1"/>
</dbReference>
<gene>
    <name evidence="4" type="ORF">SAMN02745824_1214</name>
</gene>
<proteinExistence type="predicted"/>
<dbReference type="Pfam" id="PF02668">
    <property type="entry name" value="TauD"/>
    <property type="match status" value="1"/>
</dbReference>
<evidence type="ECO:0000259" key="3">
    <source>
        <dbReference type="Pfam" id="PF02668"/>
    </source>
</evidence>
<comment type="cofactor">
    <cofactor evidence="1">
        <name>Fe(2+)</name>
        <dbReference type="ChEBI" id="CHEBI:29033"/>
    </cofactor>
</comment>